<feature type="domain" description="Peptidase S24/S26A/S26B/S26C" evidence="4">
    <location>
        <begin position="22"/>
        <end position="120"/>
    </location>
</feature>
<dbReference type="EMBL" id="LT546645">
    <property type="protein sequence ID" value="SAI66555.1"/>
    <property type="molecule type" value="Genomic_DNA"/>
</dbReference>
<organism evidence="5 6">
    <name type="scientific">Bordetella trematum</name>
    <dbReference type="NCBI Taxonomy" id="123899"/>
    <lineage>
        <taxon>Bacteria</taxon>
        <taxon>Pseudomonadati</taxon>
        <taxon>Pseudomonadota</taxon>
        <taxon>Betaproteobacteria</taxon>
        <taxon>Burkholderiales</taxon>
        <taxon>Alcaligenaceae</taxon>
        <taxon>Bordetella</taxon>
    </lineage>
</organism>
<evidence type="ECO:0000256" key="2">
    <source>
        <dbReference type="ARBA" id="ARBA00023125"/>
    </source>
</evidence>
<dbReference type="InterPro" id="IPR036286">
    <property type="entry name" value="LexA/Signal_pep-like_sf"/>
</dbReference>
<sequence>MGKAGVALRDQPGVIESWSVSREWLEKNVRSAGATNGLCIVTGFGDSMRPMFNPGDPLIVDSSVKSVDYDAVYFFRVDNEGFIKRLQRVPGKGLLAISENPAYRDWVIDPTMDFEVFGRVLKVWCSHDF</sequence>
<dbReference type="CDD" id="cd06529">
    <property type="entry name" value="S24_LexA-like"/>
    <property type="match status" value="1"/>
</dbReference>
<evidence type="ECO:0000256" key="3">
    <source>
        <dbReference type="ARBA" id="ARBA00023163"/>
    </source>
</evidence>
<name>A0A157S832_9BORD</name>
<dbReference type="PATRIC" id="fig|123899.6.peg.299"/>
<accession>A0A157S832</accession>
<evidence type="ECO:0000313" key="6">
    <source>
        <dbReference type="Proteomes" id="UP000076825"/>
    </source>
</evidence>
<dbReference type="GO" id="GO:0003677">
    <property type="term" value="F:DNA binding"/>
    <property type="evidence" value="ECO:0007669"/>
    <property type="project" value="UniProtKB-KW"/>
</dbReference>
<dbReference type="Proteomes" id="UP000076825">
    <property type="component" value="Chromosome 1"/>
</dbReference>
<dbReference type="PANTHER" id="PTHR40661:SF3">
    <property type="entry name" value="FELS-1 PROPHAGE TRANSCRIPTIONAL REGULATOR"/>
    <property type="match status" value="1"/>
</dbReference>
<keyword evidence="2" id="KW-0238">DNA-binding</keyword>
<dbReference type="AlphaFoldDB" id="A0A157S832"/>
<proteinExistence type="predicted"/>
<keyword evidence="6" id="KW-1185">Reference proteome</keyword>
<dbReference type="Gene3D" id="2.10.109.10">
    <property type="entry name" value="Umud Fragment, subunit A"/>
    <property type="match status" value="1"/>
</dbReference>
<evidence type="ECO:0000313" key="5">
    <source>
        <dbReference type="EMBL" id="SAI66555.1"/>
    </source>
</evidence>
<evidence type="ECO:0000259" key="4">
    <source>
        <dbReference type="Pfam" id="PF00717"/>
    </source>
</evidence>
<gene>
    <name evidence="5" type="ORF">SAMEA3906487_00317</name>
</gene>
<dbReference type="KEGG" id="btrm:SAMEA390648700317"/>
<dbReference type="PANTHER" id="PTHR40661">
    <property type="match status" value="1"/>
</dbReference>
<dbReference type="InterPro" id="IPR015927">
    <property type="entry name" value="Peptidase_S24_S26A/B/C"/>
</dbReference>
<keyword evidence="3" id="KW-0804">Transcription</keyword>
<dbReference type="STRING" id="123899.SAMEA3906487_00317"/>
<keyword evidence="1" id="KW-0805">Transcription regulation</keyword>
<evidence type="ECO:0000256" key="1">
    <source>
        <dbReference type="ARBA" id="ARBA00023015"/>
    </source>
</evidence>
<protein>
    <submittedName>
        <fullName evidence="5">Transcriptional regulator</fullName>
    </submittedName>
</protein>
<dbReference type="Pfam" id="PF00717">
    <property type="entry name" value="Peptidase_S24"/>
    <property type="match status" value="1"/>
</dbReference>
<reference evidence="5 6" key="1">
    <citation type="submission" date="2016-04" db="EMBL/GenBank/DDBJ databases">
        <authorList>
            <consortium name="Pathogen Informatics"/>
        </authorList>
    </citation>
    <scope>NUCLEOTIDE SEQUENCE [LARGE SCALE GENOMIC DNA]</scope>
    <source>
        <strain evidence="5 6">H044680328</strain>
    </source>
</reference>
<dbReference type="InterPro" id="IPR039418">
    <property type="entry name" value="LexA-like"/>
</dbReference>
<dbReference type="SUPFAM" id="SSF51306">
    <property type="entry name" value="LexA/Signal peptidase"/>
    <property type="match status" value="1"/>
</dbReference>